<dbReference type="Proteomes" id="UP001158576">
    <property type="component" value="Chromosome 1"/>
</dbReference>
<evidence type="ECO:0000313" key="2">
    <source>
        <dbReference type="EMBL" id="CAG5104801.1"/>
    </source>
</evidence>
<organism evidence="2 3">
    <name type="scientific">Oikopleura dioica</name>
    <name type="common">Tunicate</name>
    <dbReference type="NCBI Taxonomy" id="34765"/>
    <lineage>
        <taxon>Eukaryota</taxon>
        <taxon>Metazoa</taxon>
        <taxon>Chordata</taxon>
        <taxon>Tunicata</taxon>
        <taxon>Appendicularia</taxon>
        <taxon>Copelata</taxon>
        <taxon>Oikopleuridae</taxon>
        <taxon>Oikopleura</taxon>
    </lineage>
</organism>
<evidence type="ECO:0000256" key="1">
    <source>
        <dbReference type="SAM" id="SignalP"/>
    </source>
</evidence>
<dbReference type="EMBL" id="OU015566">
    <property type="protein sequence ID" value="CAG5104801.1"/>
    <property type="molecule type" value="Genomic_DNA"/>
</dbReference>
<keyword evidence="1" id="KW-0732">Signal</keyword>
<evidence type="ECO:0000313" key="3">
    <source>
        <dbReference type="Proteomes" id="UP001158576"/>
    </source>
</evidence>
<feature type="chain" id="PRO_5045547618" evidence="1">
    <location>
        <begin position="19"/>
        <end position="368"/>
    </location>
</feature>
<name>A0ABN7SUL8_OIKDI</name>
<reference evidence="2 3" key="1">
    <citation type="submission" date="2021-04" db="EMBL/GenBank/DDBJ databases">
        <authorList>
            <person name="Bliznina A."/>
        </authorList>
    </citation>
    <scope>NUCLEOTIDE SEQUENCE [LARGE SCALE GENOMIC DNA]</scope>
</reference>
<sequence length="368" mass="42345">MVIFQVLLIFQGILKIDSSKDADEPCPDAEIQVECVGLCRVEYNRCRLLCETEYCQSICDREYQNCRDYCPCGEKCKEGCVNCEHPMCPVTNMALDGNAGQRFFALYRRPDSQSISLSFADPERCKFFSQSDDFECVPGEWNTFKLEQRQDENDPTLTNIVVSIDDDIVAERVVATHRVLKGDELNVFASNSWNDAAKDYSIRNFFYQTFDEIEYEQCVAVDPCDGKTDCITFVGSCEMNPSFNNKCGTVTAEINSVVSAEVKCSHDMDIDNQNYTNILQMTSDNKDGNPGQRFFMLNRHKKNHQLELCVDDPSTDKWRARSGFFDCVPGVWQTWRFERRQNSNDPNLTDLSMFLDDVKIFFEHCSHR</sequence>
<gene>
    <name evidence="2" type="ORF">OKIOD_LOCUS10320</name>
</gene>
<feature type="signal peptide" evidence="1">
    <location>
        <begin position="1"/>
        <end position="18"/>
    </location>
</feature>
<proteinExistence type="predicted"/>
<protein>
    <submittedName>
        <fullName evidence="2">Oidioi.mRNA.OKI2018_I69.chr1.g1555.t1.cds</fullName>
    </submittedName>
</protein>
<accession>A0ABN7SUL8</accession>
<keyword evidence="3" id="KW-1185">Reference proteome</keyword>